<accession>A0A1M7A6G2</accession>
<feature type="compositionally biased region" description="Polar residues" evidence="1">
    <location>
        <begin position="791"/>
        <end position="801"/>
    </location>
</feature>
<feature type="compositionally biased region" description="Basic residues" evidence="1">
    <location>
        <begin position="811"/>
        <end position="834"/>
    </location>
</feature>
<evidence type="ECO:0000313" key="2">
    <source>
        <dbReference type="EMBL" id="SHL38223.1"/>
    </source>
</evidence>
<sequence>MASSDQNTNFGFGPVIVTPFGLMVVGNGQLNVTLFPDIMLPRRDFFMSSLNGSIGPGTTLSAVLPPDQFNVQTYSNVAPRSVTWTDAQAQGLNYWQTINRNGAAAEAESRSLAVEDRGASSVISSQDYRNPNGSGQFWRQIDSQAVYGSFLRLNGNAIEQIESKAGEPTGQALVRAQAQAVFDTQQVQIPVSMADQMRANGFAIDGVVSQQGDGILIPAARAGDITAAREGGLETRAMGGLLTGAGFGLDAMNFAAAQLADGGTFGSNTEAFLSQAAPAYIGIGGGAIAGAISGGEWAAAARWAGIGGLGGSVLGSALTQAAAFVGDNYQFGPQSQQALTNNAVGWGGAFAGGGLAWSLGSTFGSGFGVGGLVTGGALLNLQMYQSIAATDPQRAVNLQAAAAGDIQAAGGVYDPNGPFYVSPDPVLQPQPFNPGPRPGELAPVVPAFQPDAQYDALGNFLGNYPTPSVDTGANQIPYWSGATVPTNPLTANGITPGFSLINGALLNTQSGQLAFGTPNGPSNTTTNWPGFFSNNTGSTPTIDANALNGLNLTAPLTEFNNATAGMNYIPTDNSVWNNVPTDAPYTYAPGPTVSGEPVVLDLTGNGINITQLGSSGQFHDMTGNGYQNRTAWAGAGNGVLAIDLKGTGKIDSPNEYQFTNWDPTATSDMQALRDVFDTNHDGKLDSGDADWSKFGVLVTNADGTTTFETLTQLGITSINLTTDNNKNVLADGSVISGQSTYTKADGTTGAAADVSLAYDANGYATSQTVTKNADGSTTIDVKATNPDGSLANETVSTTSADGASRTFRRRLPRKNPRRNARLRRGRNRRSPRAHRPAEIISHSTNVLSPRWSNSCCYIGALNRNDGREIAEVQRAVV</sequence>
<organism evidence="2 3">
    <name type="scientific">Bradyrhizobium lablabi</name>
    <dbReference type="NCBI Taxonomy" id="722472"/>
    <lineage>
        <taxon>Bacteria</taxon>
        <taxon>Pseudomonadati</taxon>
        <taxon>Pseudomonadota</taxon>
        <taxon>Alphaproteobacteria</taxon>
        <taxon>Hyphomicrobiales</taxon>
        <taxon>Nitrobacteraceae</taxon>
        <taxon>Bradyrhizobium</taxon>
    </lineage>
</organism>
<dbReference type="Proteomes" id="UP000189935">
    <property type="component" value="Chromosome I"/>
</dbReference>
<proteinExistence type="predicted"/>
<protein>
    <submittedName>
        <fullName evidence="2">Uncharacterized protein</fullName>
    </submittedName>
</protein>
<dbReference type="AlphaFoldDB" id="A0A1M7A6G2"/>
<name>A0A1M7A6G2_9BRAD</name>
<reference evidence="2 3" key="1">
    <citation type="submission" date="2016-11" db="EMBL/GenBank/DDBJ databases">
        <authorList>
            <person name="Jaros S."/>
            <person name="Januszkiewicz K."/>
            <person name="Wedrychowicz H."/>
        </authorList>
    </citation>
    <scope>NUCLEOTIDE SEQUENCE [LARGE SCALE GENOMIC DNA]</scope>
    <source>
        <strain evidence="2 3">GAS499</strain>
    </source>
</reference>
<gene>
    <name evidence="2" type="ORF">SAMN05444159_5752</name>
</gene>
<dbReference type="OrthoDB" id="8033153at2"/>
<evidence type="ECO:0000256" key="1">
    <source>
        <dbReference type="SAM" id="MobiDB-lite"/>
    </source>
</evidence>
<dbReference type="RefSeq" id="WP_154071496.1">
    <property type="nucleotide sequence ID" value="NZ_LT670844.1"/>
</dbReference>
<feature type="region of interest" description="Disordered" evidence="1">
    <location>
        <begin position="785"/>
        <end position="804"/>
    </location>
</feature>
<dbReference type="EMBL" id="LT670844">
    <property type="protein sequence ID" value="SHL38223.1"/>
    <property type="molecule type" value="Genomic_DNA"/>
</dbReference>
<feature type="region of interest" description="Disordered" evidence="1">
    <location>
        <begin position="811"/>
        <end position="841"/>
    </location>
</feature>
<evidence type="ECO:0000313" key="3">
    <source>
        <dbReference type="Proteomes" id="UP000189935"/>
    </source>
</evidence>